<comment type="caution">
    <text evidence="2">The sequence shown here is derived from an EMBL/GenBank/DDBJ whole genome shotgun (WGS) entry which is preliminary data.</text>
</comment>
<evidence type="ECO:0000313" key="3">
    <source>
        <dbReference type="Proteomes" id="UP001174909"/>
    </source>
</evidence>
<name>A0AA35TNG7_GEOBA</name>
<evidence type="ECO:0000313" key="2">
    <source>
        <dbReference type="EMBL" id="CAI8051515.1"/>
    </source>
</evidence>
<keyword evidence="3" id="KW-1185">Reference proteome</keyword>
<feature type="compositionally biased region" description="Low complexity" evidence="1">
    <location>
        <begin position="209"/>
        <end position="230"/>
    </location>
</feature>
<reference evidence="2" key="1">
    <citation type="submission" date="2023-03" db="EMBL/GenBank/DDBJ databases">
        <authorList>
            <person name="Steffen K."/>
            <person name="Cardenas P."/>
        </authorList>
    </citation>
    <scope>NUCLEOTIDE SEQUENCE</scope>
</reference>
<protein>
    <submittedName>
        <fullName evidence="2">Uncharacterized protein</fullName>
    </submittedName>
</protein>
<evidence type="ECO:0000256" key="1">
    <source>
        <dbReference type="SAM" id="MobiDB-lite"/>
    </source>
</evidence>
<accession>A0AA35TNG7</accession>
<dbReference type="Proteomes" id="UP001174909">
    <property type="component" value="Unassembled WGS sequence"/>
</dbReference>
<dbReference type="EMBL" id="CASHTH010003942">
    <property type="protein sequence ID" value="CAI8051515.1"/>
    <property type="molecule type" value="Genomic_DNA"/>
</dbReference>
<dbReference type="InterPro" id="IPR011029">
    <property type="entry name" value="DEATH-like_dom_sf"/>
</dbReference>
<feature type="region of interest" description="Disordered" evidence="1">
    <location>
        <begin position="177"/>
        <end position="237"/>
    </location>
</feature>
<sequence length="418" mass="46667">MPSVLRHISASDMDKRCSSAGALVVDFPDGGPQSGVFCSLMSHVLSPENHSPYSWKLHLSSQEPSCLYRDCIQFEVPKYPGSVTFVDRYEYFEVHVFTSKTWEKELWGHVRKAVFGGIETVDETLGYSENKPRPAIVCPRPHIDRPHPAYVQDKEWICTSDTNQFGDLTTQFLWNQPTCESSQESSTASSIPTPSASGDETSTPEQGTPVVSEESSSAASSVPPVNQAPSSSPPTPVESQLGINDLFTVYSELVGVAHKWKKVGLALRLHPNLLRRIEAKKNDVEDNVSDVCEEWLKKSYDTESFGDPSWKLLVDAVAHPAGGKDVPLPWRLLPSTMCQLHNSRTNLTCTSILNIPVSSHIIIGWLSKPTHFSFLKLSYPMLSHWRMCVEQLRGHTLIDLLVLSRQKAHSLFLKFDFT</sequence>
<gene>
    <name evidence="2" type="ORF">GBAR_LOCUS28198</name>
</gene>
<feature type="compositionally biased region" description="Low complexity" evidence="1">
    <location>
        <begin position="181"/>
        <end position="197"/>
    </location>
</feature>
<dbReference type="Gene3D" id="1.10.533.10">
    <property type="entry name" value="Death Domain, Fas"/>
    <property type="match status" value="1"/>
</dbReference>
<dbReference type="AlphaFoldDB" id="A0AA35TNG7"/>
<organism evidence="2 3">
    <name type="scientific">Geodia barretti</name>
    <name type="common">Barrett's horny sponge</name>
    <dbReference type="NCBI Taxonomy" id="519541"/>
    <lineage>
        <taxon>Eukaryota</taxon>
        <taxon>Metazoa</taxon>
        <taxon>Porifera</taxon>
        <taxon>Demospongiae</taxon>
        <taxon>Heteroscleromorpha</taxon>
        <taxon>Tetractinellida</taxon>
        <taxon>Astrophorina</taxon>
        <taxon>Geodiidae</taxon>
        <taxon>Geodia</taxon>
    </lineage>
</organism>
<proteinExistence type="predicted"/>